<evidence type="ECO:0000313" key="4">
    <source>
        <dbReference type="Proteomes" id="UP001157418"/>
    </source>
</evidence>
<keyword evidence="4" id="KW-1185">Reference proteome</keyword>
<proteinExistence type="predicted"/>
<feature type="coiled-coil region" evidence="1">
    <location>
        <begin position="68"/>
        <end position="95"/>
    </location>
</feature>
<evidence type="ECO:0000256" key="2">
    <source>
        <dbReference type="SAM" id="MobiDB-lite"/>
    </source>
</evidence>
<evidence type="ECO:0000313" key="3">
    <source>
        <dbReference type="EMBL" id="CAH1454195.1"/>
    </source>
</evidence>
<gene>
    <name evidence="3" type="ORF">LVIROSA_LOCUS39386</name>
</gene>
<feature type="region of interest" description="Disordered" evidence="2">
    <location>
        <begin position="29"/>
        <end position="51"/>
    </location>
</feature>
<dbReference type="Proteomes" id="UP001157418">
    <property type="component" value="Unassembled WGS sequence"/>
</dbReference>
<feature type="region of interest" description="Disordered" evidence="2">
    <location>
        <begin position="1"/>
        <end position="20"/>
    </location>
</feature>
<protein>
    <submittedName>
        <fullName evidence="3">Uncharacterized protein</fullName>
    </submittedName>
</protein>
<reference evidence="3 4" key="1">
    <citation type="submission" date="2022-01" db="EMBL/GenBank/DDBJ databases">
        <authorList>
            <person name="Xiong W."/>
            <person name="Schranz E."/>
        </authorList>
    </citation>
    <scope>NUCLEOTIDE SEQUENCE [LARGE SCALE GENOMIC DNA]</scope>
</reference>
<accession>A0AAU9PV27</accession>
<keyword evidence="1" id="KW-0175">Coiled coil</keyword>
<evidence type="ECO:0000256" key="1">
    <source>
        <dbReference type="SAM" id="Coils"/>
    </source>
</evidence>
<dbReference type="EMBL" id="CAKMRJ010005745">
    <property type="protein sequence ID" value="CAH1454195.1"/>
    <property type="molecule type" value="Genomic_DNA"/>
</dbReference>
<comment type="caution">
    <text evidence="3">The sequence shown here is derived from an EMBL/GenBank/DDBJ whole genome shotgun (WGS) entry which is preliminary data.</text>
</comment>
<organism evidence="3 4">
    <name type="scientific">Lactuca virosa</name>
    <dbReference type="NCBI Taxonomy" id="75947"/>
    <lineage>
        <taxon>Eukaryota</taxon>
        <taxon>Viridiplantae</taxon>
        <taxon>Streptophyta</taxon>
        <taxon>Embryophyta</taxon>
        <taxon>Tracheophyta</taxon>
        <taxon>Spermatophyta</taxon>
        <taxon>Magnoliopsida</taxon>
        <taxon>eudicotyledons</taxon>
        <taxon>Gunneridae</taxon>
        <taxon>Pentapetalae</taxon>
        <taxon>asterids</taxon>
        <taxon>campanulids</taxon>
        <taxon>Asterales</taxon>
        <taxon>Asteraceae</taxon>
        <taxon>Cichorioideae</taxon>
        <taxon>Cichorieae</taxon>
        <taxon>Lactucinae</taxon>
        <taxon>Lactuca</taxon>
    </lineage>
</organism>
<dbReference type="AlphaFoldDB" id="A0AAU9PV27"/>
<sequence length="158" mass="18028">MKLRNLLTQGGDDKEANEGEIVVNEEEVPEANLRNPYQTGKMAKSDAKKKGKVNIISEEDDDLNPNLSEKELKERENLDKELDALNALKAKTEAEEVEEKNVEEILASKKAMFSKLIVDRIQKEAIYNPTLFWLEPQTSFSVKNEMDYQLDFPITVTP</sequence>
<name>A0AAU9PV27_9ASTR</name>